<dbReference type="GO" id="GO:0008915">
    <property type="term" value="F:lipid-A-disaccharide synthase activity"/>
    <property type="evidence" value="ECO:0007669"/>
    <property type="project" value="UniProtKB-EC"/>
</dbReference>
<evidence type="ECO:0000256" key="5">
    <source>
        <dbReference type="ARBA" id="ARBA00022679"/>
    </source>
</evidence>
<dbReference type="EMBL" id="KB454529">
    <property type="protein sequence ID" value="EME27633.1"/>
    <property type="molecule type" value="Genomic_DNA"/>
</dbReference>
<dbReference type="InterPro" id="IPR003835">
    <property type="entry name" value="Glyco_trans_19"/>
</dbReference>
<evidence type="ECO:0000256" key="2">
    <source>
        <dbReference type="ARBA" id="ARBA00022516"/>
    </source>
</evidence>
<dbReference type="GO" id="GO:0009245">
    <property type="term" value="P:lipid A biosynthetic process"/>
    <property type="evidence" value="ECO:0007669"/>
    <property type="project" value="UniProtKB-KW"/>
</dbReference>
<evidence type="ECO:0000256" key="4">
    <source>
        <dbReference type="ARBA" id="ARBA00022676"/>
    </source>
</evidence>
<comment type="catalytic activity">
    <reaction evidence="7">
        <text>a lipid X + a UDP-2-N,3-O-bis[(3R)-3-hydroxyacyl]-alpha-D-glucosamine = a lipid A disaccharide + UDP + H(+)</text>
        <dbReference type="Rhea" id="RHEA:67828"/>
        <dbReference type="ChEBI" id="CHEBI:15378"/>
        <dbReference type="ChEBI" id="CHEBI:58223"/>
        <dbReference type="ChEBI" id="CHEBI:137748"/>
        <dbReference type="ChEBI" id="CHEBI:176338"/>
        <dbReference type="ChEBI" id="CHEBI:176343"/>
        <dbReference type="EC" id="2.4.1.182"/>
    </reaction>
</comment>
<dbReference type="PANTHER" id="PTHR30372:SF4">
    <property type="entry name" value="LIPID-A-DISACCHARIDE SYNTHASE, MITOCHONDRIAL-RELATED"/>
    <property type="match status" value="1"/>
</dbReference>
<dbReference type="STRING" id="130081.M2XVE4"/>
<dbReference type="GO" id="GO:0016020">
    <property type="term" value="C:membrane"/>
    <property type="evidence" value="ECO:0007669"/>
    <property type="project" value="GOC"/>
</dbReference>
<dbReference type="GeneID" id="17086523"/>
<keyword evidence="3" id="KW-0441">Lipid A biosynthesis</keyword>
<dbReference type="EC" id="2.4.1.182" evidence="1"/>
<dbReference type="OMA" id="YVILPFE"/>
<keyword evidence="5 8" id="KW-0808">Transferase</keyword>
<dbReference type="Proteomes" id="UP000030680">
    <property type="component" value="Unassembled WGS sequence"/>
</dbReference>
<evidence type="ECO:0000256" key="3">
    <source>
        <dbReference type="ARBA" id="ARBA00022556"/>
    </source>
</evidence>
<name>M2XVE4_GALSU</name>
<dbReference type="Pfam" id="PF02684">
    <property type="entry name" value="LpxB"/>
    <property type="match status" value="1"/>
</dbReference>
<keyword evidence="2" id="KW-0444">Lipid biosynthesis</keyword>
<reference evidence="9" key="1">
    <citation type="journal article" date="2013" name="Science">
        <title>Gene transfer from bacteria and archaea facilitated evolution of an extremophilic eukaryote.</title>
        <authorList>
            <person name="Schonknecht G."/>
            <person name="Chen W.H."/>
            <person name="Ternes C.M."/>
            <person name="Barbier G.G."/>
            <person name="Shrestha R.P."/>
            <person name="Stanke M."/>
            <person name="Brautigam A."/>
            <person name="Baker B.J."/>
            <person name="Banfield J.F."/>
            <person name="Garavito R.M."/>
            <person name="Carr K."/>
            <person name="Wilkerson C."/>
            <person name="Rensing S.A."/>
            <person name="Gagneul D."/>
            <person name="Dickenson N.E."/>
            <person name="Oesterhelt C."/>
            <person name="Lercher M.J."/>
            <person name="Weber A.P."/>
        </authorList>
    </citation>
    <scope>NUCLEOTIDE SEQUENCE [LARGE SCALE GENOMIC DNA]</scope>
    <source>
        <strain evidence="9">074W</strain>
    </source>
</reference>
<accession>M2XVE4</accession>
<protein>
    <recommendedName>
        <fullName evidence="1">lipid-A-disaccharide synthase</fullName>
        <ecNumber evidence="1">2.4.1.182</ecNumber>
    </recommendedName>
</protein>
<dbReference type="eggNOG" id="ENOG502QTT8">
    <property type="taxonomic scope" value="Eukaryota"/>
</dbReference>
<dbReference type="AlphaFoldDB" id="M2XVE4"/>
<dbReference type="Gramene" id="EME27633">
    <property type="protein sequence ID" value="EME27633"/>
    <property type="gene ID" value="Gasu_47780"/>
</dbReference>
<proteinExistence type="predicted"/>
<keyword evidence="9" id="KW-1185">Reference proteome</keyword>
<keyword evidence="6" id="KW-0443">Lipid metabolism</keyword>
<dbReference type="OrthoDB" id="2419at2759"/>
<evidence type="ECO:0000313" key="8">
    <source>
        <dbReference type="EMBL" id="EME27633.1"/>
    </source>
</evidence>
<evidence type="ECO:0000256" key="7">
    <source>
        <dbReference type="ARBA" id="ARBA00048975"/>
    </source>
</evidence>
<evidence type="ECO:0000256" key="6">
    <source>
        <dbReference type="ARBA" id="ARBA00023098"/>
    </source>
</evidence>
<dbReference type="GO" id="GO:0005543">
    <property type="term" value="F:phospholipid binding"/>
    <property type="evidence" value="ECO:0007669"/>
    <property type="project" value="TreeGrafter"/>
</dbReference>
<dbReference type="SUPFAM" id="SSF53756">
    <property type="entry name" value="UDP-Glycosyltransferase/glycogen phosphorylase"/>
    <property type="match status" value="1"/>
</dbReference>
<evidence type="ECO:0000313" key="9">
    <source>
        <dbReference type="Proteomes" id="UP000030680"/>
    </source>
</evidence>
<evidence type="ECO:0000256" key="1">
    <source>
        <dbReference type="ARBA" id="ARBA00012687"/>
    </source>
</evidence>
<organism evidence="8 9">
    <name type="scientific">Galdieria sulphuraria</name>
    <name type="common">Red alga</name>
    <dbReference type="NCBI Taxonomy" id="130081"/>
    <lineage>
        <taxon>Eukaryota</taxon>
        <taxon>Rhodophyta</taxon>
        <taxon>Bangiophyceae</taxon>
        <taxon>Galdieriales</taxon>
        <taxon>Galdieriaceae</taxon>
        <taxon>Galdieria</taxon>
    </lineage>
</organism>
<sequence>MKFASRFFFTCYYHVYVIAGESSGDKLGYHLVRSLQRMDNSLVVHGVGGPLLEKQGLQSLFPYEELSVMGLSSVLWRLPRLLYRLKQVERDILMKQPDAVIAIDSKGFSSRIFQRISKGDKRWTPLRIQYVGPSVWAIKDGLRAAQQFGKWIDHVLLLFPLEAALWKQAHVPCTVVGPGFCENLEWFDSKTKYQRKDSTTTRLVALLGSRIQEVKKAAPLVMKCIQLLREEGFHDLQIIIPYVGHTRSWIENQIPYYSDVEWVNGEDEKAYLEALVTSDFAVAVSGTSVMECHLCQLPVIVIYPCDSLTRYIIKRKVNVSYASMANIMLDRNVVPELLLEQCKVDHLLPLIR</sequence>
<keyword evidence="4 8" id="KW-0328">Glycosyltransferase</keyword>
<dbReference type="PANTHER" id="PTHR30372">
    <property type="entry name" value="LIPID-A-DISACCHARIDE SYNTHASE"/>
    <property type="match status" value="1"/>
</dbReference>
<gene>
    <name evidence="8" type="ORF">Gasu_47780</name>
</gene>
<dbReference type="RefSeq" id="XP_005704153.1">
    <property type="nucleotide sequence ID" value="XM_005704096.1"/>
</dbReference>
<dbReference type="KEGG" id="gsl:Gasu_47780"/>